<dbReference type="SUPFAM" id="SSF63418">
    <property type="entry name" value="MurE/MurF N-terminal domain"/>
    <property type="match status" value="1"/>
</dbReference>
<feature type="domain" description="Mur ligase N-terminal catalytic" evidence="12">
    <location>
        <begin position="24"/>
        <end position="73"/>
    </location>
</feature>
<evidence type="ECO:0000256" key="11">
    <source>
        <dbReference type="RuleBase" id="RU004136"/>
    </source>
</evidence>
<dbReference type="InterPro" id="IPR051046">
    <property type="entry name" value="MurCDEF_CellWall_CoF430Synth"/>
</dbReference>
<dbReference type="InterPro" id="IPR036565">
    <property type="entry name" value="Mur-like_cat_sf"/>
</dbReference>
<dbReference type="EMBL" id="CP020083">
    <property type="protein sequence ID" value="ASR53284.1"/>
    <property type="molecule type" value="Genomic_DNA"/>
</dbReference>
<dbReference type="Proteomes" id="UP000258016">
    <property type="component" value="Chromosome"/>
</dbReference>
<evidence type="ECO:0000256" key="9">
    <source>
        <dbReference type="ARBA" id="ARBA00023316"/>
    </source>
</evidence>
<evidence type="ECO:0000256" key="7">
    <source>
        <dbReference type="ARBA" id="ARBA00022984"/>
    </source>
</evidence>
<sequence>MMSLWTLSEIAAATGGTASADFAVTGVAFDSREIVPGDLFIAMRGEATDGHKFIDRAVAAGAAGVITEQPIDHPHVLVADSAAALTALGRAARDRSQAMIIGVTGSAGKTGTKEALFHALDRMAPGSAHRSVKSYNNHVGVPLSLARMPRGARFGVFEMGMNHAGELAELTRIVRPHIAIITTIAPAHIGNFANGEEGIADAKAEIFQGLEPGGTAILPHDNRHFARLHAAARACTDTIIRFGSQPDSEARLIDSIAAIEGGSLVTAQIGEARLCFRIAAPGEHWVMNALAVMAAIEAAGGDLAIAGLALANLPGLAGRGERLTIATADGGEALLIDEAYNANPASMAATLAQLAKEPAPRRIAVLGAMKEMGETSDHYHAALAAPVIAADIASVILVGDEMAPLADALSNSLEWHGTIAHVPAADAALAALRAQLADGDAVLVKGSNSVGLSALVRALAQPPAGGALAQKGV</sequence>
<dbReference type="InterPro" id="IPR000713">
    <property type="entry name" value="Mur_ligase_N"/>
</dbReference>
<comment type="catalytic activity">
    <reaction evidence="10 11">
        <text>D-alanyl-D-alanine + UDP-N-acetyl-alpha-D-muramoyl-L-alanyl-gamma-D-glutamyl-meso-2,6-diaminopimelate + ATP = UDP-N-acetyl-alpha-D-muramoyl-L-alanyl-gamma-D-glutamyl-meso-2,6-diaminopimeloyl-D-alanyl-D-alanine + ADP + phosphate + H(+)</text>
        <dbReference type="Rhea" id="RHEA:28374"/>
        <dbReference type="ChEBI" id="CHEBI:15378"/>
        <dbReference type="ChEBI" id="CHEBI:30616"/>
        <dbReference type="ChEBI" id="CHEBI:43474"/>
        <dbReference type="ChEBI" id="CHEBI:57822"/>
        <dbReference type="ChEBI" id="CHEBI:61386"/>
        <dbReference type="ChEBI" id="CHEBI:83905"/>
        <dbReference type="ChEBI" id="CHEBI:456216"/>
        <dbReference type="EC" id="6.3.2.10"/>
    </reaction>
</comment>
<keyword evidence="6 10" id="KW-0133">Cell shape</keyword>
<comment type="pathway">
    <text evidence="10 11">Cell wall biogenesis; peptidoglycan biosynthesis.</text>
</comment>
<evidence type="ECO:0000259" key="14">
    <source>
        <dbReference type="Pfam" id="PF08245"/>
    </source>
</evidence>
<keyword evidence="4 10" id="KW-0547">Nucleotide-binding</keyword>
<accession>A0ABM6MB72</accession>
<keyword evidence="3 10" id="KW-0132">Cell division</keyword>
<keyword evidence="7 10" id="KW-0573">Peptidoglycan synthesis</keyword>
<protein>
    <recommendedName>
        <fullName evidence="10 11">UDP-N-acetylmuramoyl-tripeptide--D-alanyl-D-alanine ligase</fullName>
        <ecNumber evidence="10 11">6.3.2.10</ecNumber>
    </recommendedName>
    <alternativeName>
        <fullName evidence="10">D-alanyl-D-alanine-adding enzyme</fullName>
    </alternativeName>
</protein>
<organism evidence="15 16">
    <name type="scientific">Blastomonas fulva</name>
    <dbReference type="NCBI Taxonomy" id="1550728"/>
    <lineage>
        <taxon>Bacteria</taxon>
        <taxon>Pseudomonadati</taxon>
        <taxon>Pseudomonadota</taxon>
        <taxon>Alphaproteobacteria</taxon>
        <taxon>Sphingomonadales</taxon>
        <taxon>Sphingomonadaceae</taxon>
        <taxon>Blastomonas</taxon>
    </lineage>
</organism>
<evidence type="ECO:0000256" key="10">
    <source>
        <dbReference type="HAMAP-Rule" id="MF_02019"/>
    </source>
</evidence>
<evidence type="ECO:0000259" key="13">
    <source>
        <dbReference type="Pfam" id="PF02875"/>
    </source>
</evidence>
<keyword evidence="9 10" id="KW-0961">Cell wall biogenesis/degradation</keyword>
<dbReference type="PANTHER" id="PTHR43024:SF1">
    <property type="entry name" value="UDP-N-ACETYLMURAMOYL-TRIPEPTIDE--D-ALANYL-D-ALANINE LIGASE"/>
    <property type="match status" value="1"/>
</dbReference>
<dbReference type="InterPro" id="IPR005863">
    <property type="entry name" value="UDP-N-AcMur_synth"/>
</dbReference>
<comment type="subcellular location">
    <subcellularLocation>
        <location evidence="10 11">Cytoplasm</location>
    </subcellularLocation>
</comment>
<keyword evidence="5 10" id="KW-0067">ATP-binding</keyword>
<dbReference type="Gene3D" id="3.40.1190.10">
    <property type="entry name" value="Mur-like, catalytic domain"/>
    <property type="match status" value="1"/>
</dbReference>
<dbReference type="Pfam" id="PF01225">
    <property type="entry name" value="Mur_ligase"/>
    <property type="match status" value="1"/>
</dbReference>
<dbReference type="GO" id="GO:0016874">
    <property type="term" value="F:ligase activity"/>
    <property type="evidence" value="ECO:0007669"/>
    <property type="project" value="UniProtKB-KW"/>
</dbReference>
<dbReference type="InterPro" id="IPR035911">
    <property type="entry name" value="MurE/MurF_N"/>
</dbReference>
<evidence type="ECO:0000256" key="2">
    <source>
        <dbReference type="ARBA" id="ARBA00022598"/>
    </source>
</evidence>
<dbReference type="HAMAP" id="MF_02019">
    <property type="entry name" value="MurF"/>
    <property type="match status" value="1"/>
</dbReference>
<dbReference type="InterPro" id="IPR013221">
    <property type="entry name" value="Mur_ligase_cen"/>
</dbReference>
<dbReference type="InterPro" id="IPR004101">
    <property type="entry name" value="Mur_ligase_C"/>
</dbReference>
<dbReference type="RefSeq" id="WP_117353322.1">
    <property type="nucleotide sequence ID" value="NZ_CP020083.1"/>
</dbReference>
<comment type="similarity">
    <text evidence="10">Belongs to the MurCDEF family. MurF subfamily.</text>
</comment>
<evidence type="ECO:0000256" key="5">
    <source>
        <dbReference type="ARBA" id="ARBA00022840"/>
    </source>
</evidence>
<gene>
    <name evidence="10" type="primary">murF</name>
    <name evidence="15" type="ORF">B5J99_02335</name>
</gene>
<dbReference type="Gene3D" id="3.90.190.20">
    <property type="entry name" value="Mur ligase, C-terminal domain"/>
    <property type="match status" value="1"/>
</dbReference>
<keyword evidence="16" id="KW-1185">Reference proteome</keyword>
<dbReference type="Pfam" id="PF08245">
    <property type="entry name" value="Mur_ligase_M"/>
    <property type="match status" value="1"/>
</dbReference>
<name>A0ABM6MB72_9SPHN</name>
<evidence type="ECO:0000256" key="1">
    <source>
        <dbReference type="ARBA" id="ARBA00022490"/>
    </source>
</evidence>
<proteinExistence type="inferred from homology"/>
<dbReference type="Gene3D" id="3.40.1390.10">
    <property type="entry name" value="MurE/MurF, N-terminal domain"/>
    <property type="match status" value="1"/>
</dbReference>
<evidence type="ECO:0000256" key="6">
    <source>
        <dbReference type="ARBA" id="ARBA00022960"/>
    </source>
</evidence>
<reference evidence="15 16" key="1">
    <citation type="submission" date="2017-03" db="EMBL/GenBank/DDBJ databases">
        <title>Complete genome sequence of Blastomonas fulva degrading microcsystin LR.</title>
        <authorList>
            <person name="Lee H.-g."/>
            <person name="Jin L."/>
            <person name="oh H.-M."/>
        </authorList>
    </citation>
    <scope>NUCLEOTIDE SEQUENCE [LARGE SCALE GENOMIC DNA]</scope>
    <source>
        <strain evidence="15 16">T2</strain>
    </source>
</reference>
<dbReference type="PANTHER" id="PTHR43024">
    <property type="entry name" value="UDP-N-ACETYLMURAMOYL-TRIPEPTIDE--D-ALANYL-D-ALANINE LIGASE"/>
    <property type="match status" value="1"/>
</dbReference>
<dbReference type="NCBIfam" id="TIGR01143">
    <property type="entry name" value="murF"/>
    <property type="match status" value="1"/>
</dbReference>
<dbReference type="GeneID" id="303484407"/>
<evidence type="ECO:0000259" key="12">
    <source>
        <dbReference type="Pfam" id="PF01225"/>
    </source>
</evidence>
<keyword evidence="1 10" id="KW-0963">Cytoplasm</keyword>
<dbReference type="EC" id="6.3.2.10" evidence="10 11"/>
<evidence type="ECO:0000256" key="4">
    <source>
        <dbReference type="ARBA" id="ARBA00022741"/>
    </source>
</evidence>
<dbReference type="InterPro" id="IPR036615">
    <property type="entry name" value="Mur_ligase_C_dom_sf"/>
</dbReference>
<feature type="domain" description="Mur ligase C-terminal" evidence="13">
    <location>
        <begin position="332"/>
        <end position="447"/>
    </location>
</feature>
<evidence type="ECO:0000256" key="3">
    <source>
        <dbReference type="ARBA" id="ARBA00022618"/>
    </source>
</evidence>
<dbReference type="SUPFAM" id="SSF53623">
    <property type="entry name" value="MurD-like peptide ligases, catalytic domain"/>
    <property type="match status" value="1"/>
</dbReference>
<dbReference type="SUPFAM" id="SSF53244">
    <property type="entry name" value="MurD-like peptide ligases, peptide-binding domain"/>
    <property type="match status" value="1"/>
</dbReference>
<evidence type="ECO:0000313" key="16">
    <source>
        <dbReference type="Proteomes" id="UP000258016"/>
    </source>
</evidence>
<keyword evidence="8 10" id="KW-0131">Cell cycle</keyword>
<comment type="caution">
    <text evidence="10">Lacks conserved residue(s) required for the propagation of feature annotation.</text>
</comment>
<comment type="function">
    <text evidence="10 11">Involved in cell wall formation. Catalyzes the final step in the synthesis of UDP-N-acetylmuramoyl-pentapeptide, the precursor of murein.</text>
</comment>
<evidence type="ECO:0000313" key="15">
    <source>
        <dbReference type="EMBL" id="ASR53284.1"/>
    </source>
</evidence>
<feature type="domain" description="Mur ligase central" evidence="14">
    <location>
        <begin position="103"/>
        <end position="295"/>
    </location>
</feature>
<dbReference type="Pfam" id="PF02875">
    <property type="entry name" value="Mur_ligase_C"/>
    <property type="match status" value="1"/>
</dbReference>
<evidence type="ECO:0000256" key="8">
    <source>
        <dbReference type="ARBA" id="ARBA00023306"/>
    </source>
</evidence>
<keyword evidence="2 10" id="KW-0436">Ligase</keyword>